<evidence type="ECO:0000313" key="3">
    <source>
        <dbReference type="Proteomes" id="UP001304650"/>
    </source>
</evidence>
<dbReference type="EMBL" id="CP130319">
    <property type="protein sequence ID" value="WNR46186.1"/>
    <property type="molecule type" value="Genomic_DNA"/>
</dbReference>
<name>A0AA96LS20_9BACL</name>
<dbReference type="AlphaFoldDB" id="A0AA96LS20"/>
<dbReference type="InterPro" id="IPR029068">
    <property type="entry name" value="Glyas_Bleomycin-R_OHBP_Dase"/>
</dbReference>
<dbReference type="RefSeq" id="WP_314803641.1">
    <property type="nucleotide sequence ID" value="NZ_CP130319.1"/>
</dbReference>
<dbReference type="PANTHER" id="PTHR34109">
    <property type="entry name" value="BNAUNNG04460D PROTEIN-RELATED"/>
    <property type="match status" value="1"/>
</dbReference>
<protein>
    <recommendedName>
        <fullName evidence="1">VOC domain-containing protein</fullName>
    </recommendedName>
</protein>
<sequence length="151" mass="17470">MINNRSVPPNDLLPHLFYEDVEAASNWLNTRFGFSEYFRFKQPDGQLHGVMMYYGRAWIMLKNTSLSLTSPIKLGSSTQSLMIFVEDIESHYEHSKSSGANILEELMETEYGERHYVVLDLEGHQWIFAKHIKDVSPIEWGAEIRSLPIGF</sequence>
<accession>A0AA96LS20</accession>
<dbReference type="SUPFAM" id="SSF54593">
    <property type="entry name" value="Glyoxalase/Bleomycin resistance protein/Dihydroxybiphenyl dioxygenase"/>
    <property type="match status" value="1"/>
</dbReference>
<proteinExistence type="predicted"/>
<dbReference type="PROSITE" id="PS51819">
    <property type="entry name" value="VOC"/>
    <property type="match status" value="1"/>
</dbReference>
<evidence type="ECO:0000313" key="2">
    <source>
        <dbReference type="EMBL" id="WNR46186.1"/>
    </source>
</evidence>
<dbReference type="PANTHER" id="PTHR34109:SF1">
    <property type="entry name" value="VOC DOMAIN-CONTAINING PROTEIN"/>
    <property type="match status" value="1"/>
</dbReference>
<dbReference type="Pfam" id="PF00903">
    <property type="entry name" value="Glyoxalase"/>
    <property type="match status" value="1"/>
</dbReference>
<dbReference type="Gene3D" id="3.30.720.120">
    <property type="match status" value="1"/>
</dbReference>
<dbReference type="Gene3D" id="3.30.720.110">
    <property type="match status" value="1"/>
</dbReference>
<dbReference type="KEGG" id="proo:MJB10_08855"/>
<dbReference type="InterPro" id="IPR037523">
    <property type="entry name" value="VOC_core"/>
</dbReference>
<organism evidence="2 3">
    <name type="scientific">Paenibacillus roseopurpureus</name>
    <dbReference type="NCBI Taxonomy" id="2918901"/>
    <lineage>
        <taxon>Bacteria</taxon>
        <taxon>Bacillati</taxon>
        <taxon>Bacillota</taxon>
        <taxon>Bacilli</taxon>
        <taxon>Bacillales</taxon>
        <taxon>Paenibacillaceae</taxon>
        <taxon>Paenibacillus</taxon>
    </lineage>
</organism>
<keyword evidence="3" id="KW-1185">Reference proteome</keyword>
<feature type="domain" description="VOC" evidence="1">
    <location>
        <begin position="9"/>
        <end position="131"/>
    </location>
</feature>
<dbReference type="InterPro" id="IPR004360">
    <property type="entry name" value="Glyas_Fos-R_dOase_dom"/>
</dbReference>
<evidence type="ECO:0000259" key="1">
    <source>
        <dbReference type="PROSITE" id="PS51819"/>
    </source>
</evidence>
<gene>
    <name evidence="2" type="ORF">MJB10_08855</name>
</gene>
<reference evidence="2" key="1">
    <citation type="submission" date="2022-02" db="EMBL/GenBank/DDBJ databases">
        <title>Paenibacillus sp. MBLB1832 Whole Genome Shotgun Sequencing.</title>
        <authorList>
            <person name="Hwang C.Y."/>
            <person name="Cho E.-S."/>
            <person name="Seo M.-J."/>
        </authorList>
    </citation>
    <scope>NUCLEOTIDE SEQUENCE</scope>
    <source>
        <strain evidence="2">MBLB1832</strain>
    </source>
</reference>
<dbReference type="Proteomes" id="UP001304650">
    <property type="component" value="Chromosome"/>
</dbReference>